<organism evidence="3 4">
    <name type="scientific">Candidatus Fusicatenibacter merdavium</name>
    <dbReference type="NCBI Taxonomy" id="2838600"/>
    <lineage>
        <taxon>Bacteria</taxon>
        <taxon>Bacillati</taxon>
        <taxon>Bacillota</taxon>
        <taxon>Clostridia</taxon>
        <taxon>Lachnospirales</taxon>
        <taxon>Lachnospiraceae</taxon>
        <taxon>Fusicatenibacter</taxon>
    </lineage>
</organism>
<dbReference type="AlphaFoldDB" id="A0A9D1XD16"/>
<comment type="similarity">
    <text evidence="1">Belongs to the MinE family.</text>
</comment>
<dbReference type="GO" id="GO:0051301">
    <property type="term" value="P:cell division"/>
    <property type="evidence" value="ECO:0007669"/>
    <property type="project" value="UniProtKB-KW"/>
</dbReference>
<dbReference type="Pfam" id="PF03776">
    <property type="entry name" value="MinE"/>
    <property type="match status" value="1"/>
</dbReference>
<protein>
    <submittedName>
        <fullName evidence="3">Cell division topological specificity factor MinE</fullName>
    </submittedName>
</protein>
<comment type="caution">
    <text evidence="3">The sequence shown here is derived from an EMBL/GenBank/DDBJ whole genome shotgun (WGS) entry which is preliminary data.</text>
</comment>
<evidence type="ECO:0000256" key="2">
    <source>
        <dbReference type="ARBA" id="ARBA00025265"/>
    </source>
</evidence>
<reference evidence="3" key="2">
    <citation type="submission" date="2021-04" db="EMBL/GenBank/DDBJ databases">
        <authorList>
            <person name="Gilroy R."/>
        </authorList>
    </citation>
    <scope>NUCLEOTIDE SEQUENCE</scope>
    <source>
        <strain evidence="3">CHK183-1962</strain>
    </source>
</reference>
<accession>A0A9D1XD16</accession>
<evidence type="ECO:0000256" key="1">
    <source>
        <dbReference type="ARBA" id="ARBA00008168"/>
    </source>
</evidence>
<keyword evidence="3" id="KW-0132">Cell division</keyword>
<dbReference type="Proteomes" id="UP000886890">
    <property type="component" value="Unassembled WGS sequence"/>
</dbReference>
<gene>
    <name evidence="3" type="ORF">H9734_05050</name>
</gene>
<proteinExistence type="inferred from homology"/>
<dbReference type="InterPro" id="IPR005527">
    <property type="entry name" value="MinE"/>
</dbReference>
<keyword evidence="3" id="KW-0131">Cell cycle</keyword>
<dbReference type="EMBL" id="DXEK01000083">
    <property type="protein sequence ID" value="HIX76950.1"/>
    <property type="molecule type" value="Genomic_DNA"/>
</dbReference>
<name>A0A9D1XD16_9FIRM</name>
<dbReference type="GO" id="GO:0032955">
    <property type="term" value="P:regulation of division septum assembly"/>
    <property type="evidence" value="ECO:0007669"/>
    <property type="project" value="InterPro"/>
</dbReference>
<evidence type="ECO:0000313" key="4">
    <source>
        <dbReference type="Proteomes" id="UP000886890"/>
    </source>
</evidence>
<sequence length="86" mass="9569">MSLFHSGRRQSSGCIAKERLSTLLAAERLNCSPRAMQMLKNDLTHAAEKYLMVETSEISVTITQSPAVLTARIPLKKNEESHVKTL</sequence>
<reference evidence="3" key="1">
    <citation type="journal article" date="2021" name="PeerJ">
        <title>Extensive microbial diversity within the chicken gut microbiome revealed by metagenomics and culture.</title>
        <authorList>
            <person name="Gilroy R."/>
            <person name="Ravi A."/>
            <person name="Getino M."/>
            <person name="Pursley I."/>
            <person name="Horton D.L."/>
            <person name="Alikhan N.F."/>
            <person name="Baker D."/>
            <person name="Gharbi K."/>
            <person name="Hall N."/>
            <person name="Watson M."/>
            <person name="Adriaenssens E.M."/>
            <person name="Foster-Nyarko E."/>
            <person name="Jarju S."/>
            <person name="Secka A."/>
            <person name="Antonio M."/>
            <person name="Oren A."/>
            <person name="Chaudhuri R.R."/>
            <person name="La Ragione R."/>
            <person name="Hildebrand F."/>
            <person name="Pallen M.J."/>
        </authorList>
    </citation>
    <scope>NUCLEOTIDE SEQUENCE</scope>
    <source>
        <strain evidence="3">CHK183-1962</strain>
    </source>
</reference>
<comment type="function">
    <text evidence="2">Prevents the cell division inhibition by proteins MinC and MinD at internal division sites while permitting inhibition at polar sites. This ensures cell division at the proper site by restricting the formation of a division septum at the midpoint of the long axis of the cell.</text>
</comment>
<dbReference type="InterPro" id="IPR036707">
    <property type="entry name" value="MinE_sf"/>
</dbReference>
<dbReference type="Gene3D" id="3.30.1070.10">
    <property type="entry name" value="Cell division topological specificity factor MinE"/>
    <property type="match status" value="1"/>
</dbReference>
<evidence type="ECO:0000313" key="3">
    <source>
        <dbReference type="EMBL" id="HIX76950.1"/>
    </source>
</evidence>